<organism evidence="2">
    <name type="scientific">Tanacetum cinerariifolium</name>
    <name type="common">Dalmatian daisy</name>
    <name type="synonym">Chrysanthemum cinerariifolium</name>
    <dbReference type="NCBI Taxonomy" id="118510"/>
    <lineage>
        <taxon>Eukaryota</taxon>
        <taxon>Viridiplantae</taxon>
        <taxon>Streptophyta</taxon>
        <taxon>Embryophyta</taxon>
        <taxon>Tracheophyta</taxon>
        <taxon>Spermatophyta</taxon>
        <taxon>Magnoliopsida</taxon>
        <taxon>eudicotyledons</taxon>
        <taxon>Gunneridae</taxon>
        <taxon>Pentapetalae</taxon>
        <taxon>asterids</taxon>
        <taxon>campanulids</taxon>
        <taxon>Asterales</taxon>
        <taxon>Asteraceae</taxon>
        <taxon>Asteroideae</taxon>
        <taxon>Anthemideae</taxon>
        <taxon>Anthemidinae</taxon>
        <taxon>Tanacetum</taxon>
    </lineage>
</organism>
<dbReference type="PANTHER" id="PTHR33067:SF9">
    <property type="entry name" value="RNA-DIRECTED DNA POLYMERASE"/>
    <property type="match status" value="1"/>
</dbReference>
<feature type="non-terminal residue" evidence="2">
    <location>
        <position position="1"/>
    </location>
</feature>
<feature type="compositionally biased region" description="Basic and acidic residues" evidence="1">
    <location>
        <begin position="88"/>
        <end position="119"/>
    </location>
</feature>
<evidence type="ECO:0008006" key="3">
    <source>
        <dbReference type="Google" id="ProtNLM"/>
    </source>
</evidence>
<name>A0A699J9Q8_TANCI</name>
<evidence type="ECO:0000256" key="1">
    <source>
        <dbReference type="SAM" id="MobiDB-lite"/>
    </source>
</evidence>
<comment type="caution">
    <text evidence="2">The sequence shown here is derived from an EMBL/GenBank/DDBJ whole genome shotgun (WGS) entry which is preliminary data.</text>
</comment>
<sequence length="247" mass="28523">NSFTFHERTGPYPQPQVLGTTFKAQVRDYIAGHTERMERFENAIFKQQEEINDRMTEMFELLKELTTSRALEKGEEEKNENDNATTRKSIERLDKSNEKMPLKEVKKENEAENETKQTDKKGSVYEAILKKKITKKEDIGGNFEIPCNIGGIAEYILVDVAGYVYLVNFIILDIKEDEKRPSILGTPFLTIDNVVIKFDKGTITLRTRKSNMSFHRISESPCKIQREIKNDIEPIAPTITMNRLVLE</sequence>
<gene>
    <name evidence="2" type="ORF">Tci_591353</name>
</gene>
<dbReference type="PANTHER" id="PTHR33067">
    <property type="entry name" value="RNA-DIRECTED DNA POLYMERASE-RELATED"/>
    <property type="match status" value="1"/>
</dbReference>
<accession>A0A699J9Q8</accession>
<proteinExistence type="predicted"/>
<feature type="region of interest" description="Disordered" evidence="1">
    <location>
        <begin position="70"/>
        <end position="119"/>
    </location>
</feature>
<dbReference type="InterPro" id="IPR021109">
    <property type="entry name" value="Peptidase_aspartic_dom_sf"/>
</dbReference>
<dbReference type="Gene3D" id="2.40.70.10">
    <property type="entry name" value="Acid Proteases"/>
    <property type="match status" value="1"/>
</dbReference>
<reference evidence="2" key="1">
    <citation type="journal article" date="2019" name="Sci. Rep.">
        <title>Draft genome of Tanacetum cinerariifolium, the natural source of mosquito coil.</title>
        <authorList>
            <person name="Yamashiro T."/>
            <person name="Shiraishi A."/>
            <person name="Satake H."/>
            <person name="Nakayama K."/>
        </authorList>
    </citation>
    <scope>NUCLEOTIDE SEQUENCE</scope>
</reference>
<dbReference type="AlphaFoldDB" id="A0A699J9Q8"/>
<protein>
    <recommendedName>
        <fullName evidence="3">Reverse transcriptase domain-containing protein</fullName>
    </recommendedName>
</protein>
<dbReference type="EMBL" id="BKCJ010383567">
    <property type="protein sequence ID" value="GFA19381.1"/>
    <property type="molecule type" value="Genomic_DNA"/>
</dbReference>
<evidence type="ECO:0000313" key="2">
    <source>
        <dbReference type="EMBL" id="GFA19381.1"/>
    </source>
</evidence>